<dbReference type="Pfam" id="PF03221">
    <property type="entry name" value="HTH_Tnp_Tc5"/>
    <property type="match status" value="1"/>
</dbReference>
<dbReference type="SUPFAM" id="SSF46689">
    <property type="entry name" value="Homeodomain-like"/>
    <property type="match status" value="1"/>
</dbReference>
<feature type="domain" description="PARP catalytic" evidence="12">
    <location>
        <begin position="883"/>
        <end position="1116"/>
    </location>
</feature>
<evidence type="ECO:0000256" key="7">
    <source>
        <dbReference type="ARBA" id="ARBA00033987"/>
    </source>
</evidence>
<feature type="domain" description="HTH psq-type" evidence="11">
    <location>
        <begin position="1"/>
        <end position="49"/>
    </location>
</feature>
<accession>A0A8H6GH81</accession>
<feature type="compositionally biased region" description="Basic and acidic residues" evidence="10">
    <location>
        <begin position="405"/>
        <end position="421"/>
    </location>
</feature>
<dbReference type="InterPro" id="IPR008893">
    <property type="entry name" value="WGR_domain"/>
</dbReference>
<dbReference type="InterPro" id="IPR012317">
    <property type="entry name" value="Poly(ADP-ribose)pol_cat_dom"/>
</dbReference>
<feature type="region of interest" description="Disordered" evidence="10">
    <location>
        <begin position="379"/>
        <end position="430"/>
    </location>
</feature>
<evidence type="ECO:0000259" key="11">
    <source>
        <dbReference type="PROSITE" id="PS50960"/>
    </source>
</evidence>
<feature type="region of interest" description="Disordered" evidence="10">
    <location>
        <begin position="500"/>
        <end position="539"/>
    </location>
</feature>
<dbReference type="PROSITE" id="PS50960">
    <property type="entry name" value="HTH_PSQ"/>
    <property type="match status" value="1"/>
</dbReference>
<evidence type="ECO:0000256" key="1">
    <source>
        <dbReference type="ARBA" id="ARBA00004123"/>
    </source>
</evidence>
<dbReference type="Pfam" id="PF00644">
    <property type="entry name" value="PARP"/>
    <property type="match status" value="1"/>
</dbReference>
<evidence type="ECO:0000313" key="15">
    <source>
        <dbReference type="EMBL" id="KAF6518309.1"/>
    </source>
</evidence>
<proteinExistence type="predicted"/>
<evidence type="ECO:0000259" key="12">
    <source>
        <dbReference type="PROSITE" id="PS51059"/>
    </source>
</evidence>
<dbReference type="SMART" id="SM00674">
    <property type="entry name" value="CENPB"/>
    <property type="match status" value="1"/>
</dbReference>
<feature type="compositionally biased region" description="Basic and acidic residues" evidence="10">
    <location>
        <begin position="385"/>
        <end position="397"/>
    </location>
</feature>
<feature type="compositionally biased region" description="Polar residues" evidence="10">
    <location>
        <begin position="35"/>
        <end position="48"/>
    </location>
</feature>
<evidence type="ECO:0000256" key="9">
    <source>
        <dbReference type="RuleBase" id="RU362114"/>
    </source>
</evidence>
<dbReference type="GO" id="GO:0003677">
    <property type="term" value="F:DNA binding"/>
    <property type="evidence" value="ECO:0007669"/>
    <property type="project" value="UniProtKB-UniRule"/>
</dbReference>
<organism evidence="15 16">
    <name type="scientific">Fusarium oxysporum f. sp. conglutinans</name>
    <dbReference type="NCBI Taxonomy" id="100902"/>
    <lineage>
        <taxon>Eukaryota</taxon>
        <taxon>Fungi</taxon>
        <taxon>Dikarya</taxon>
        <taxon>Ascomycota</taxon>
        <taxon>Pezizomycotina</taxon>
        <taxon>Sordariomycetes</taxon>
        <taxon>Hypocreomycetidae</taxon>
        <taxon>Hypocreales</taxon>
        <taxon>Nectriaceae</taxon>
        <taxon>Fusarium</taxon>
        <taxon>Fusarium oxysporum species complex</taxon>
    </lineage>
</organism>
<keyword evidence="3 9" id="KW-0808">Transferase</keyword>
<evidence type="ECO:0000259" key="13">
    <source>
        <dbReference type="PROSITE" id="PS51253"/>
    </source>
</evidence>
<dbReference type="GO" id="GO:1990404">
    <property type="term" value="F:NAD+-protein mono-ADP-ribosyltransferase activity"/>
    <property type="evidence" value="ECO:0007669"/>
    <property type="project" value="TreeGrafter"/>
</dbReference>
<comment type="subcellular location">
    <subcellularLocation>
        <location evidence="1 8">Nucleus</location>
    </subcellularLocation>
</comment>
<dbReference type="GO" id="GO:0005730">
    <property type="term" value="C:nucleolus"/>
    <property type="evidence" value="ECO:0007669"/>
    <property type="project" value="TreeGrafter"/>
</dbReference>
<feature type="region of interest" description="Disordered" evidence="10">
    <location>
        <begin position="19"/>
        <end position="58"/>
    </location>
</feature>
<gene>
    <name evidence="15" type="ORF">HZS61_002387</name>
</gene>
<evidence type="ECO:0000256" key="8">
    <source>
        <dbReference type="PROSITE-ProRule" id="PRU00320"/>
    </source>
</evidence>
<feature type="compositionally biased region" description="Basic and acidic residues" evidence="10">
    <location>
        <begin position="666"/>
        <end position="676"/>
    </location>
</feature>
<dbReference type="GO" id="GO:0070212">
    <property type="term" value="P:protein poly-ADP-ribosylation"/>
    <property type="evidence" value="ECO:0007669"/>
    <property type="project" value="TreeGrafter"/>
</dbReference>
<dbReference type="InterPro" id="IPR007889">
    <property type="entry name" value="HTH_Psq"/>
</dbReference>
<evidence type="ECO:0000313" key="16">
    <source>
        <dbReference type="Proteomes" id="UP000593570"/>
    </source>
</evidence>
<dbReference type="Gene3D" id="3.90.228.10">
    <property type="match status" value="1"/>
</dbReference>
<sequence length="1127" mass="127965">MVRRNYTEDDVAEAILDTTDRGLSQNEAAQKRGVPQSTLSGRLSGQASRNERIQAHQRIPKSQEETLIRWVLRQESLGYAPSHSQLRACVEAILKQQGDNKPLGKHWTTRFVKRHLELSTKLGKRQEAARFDGFTPKAVNWYFDIRENEYGWIKPENTVNVDEGGIMVGFGLDSLVIGSSDPKKKAMLKGVQSRTWTSFIEAVTATGRALKPGIIFKGKELQKQWFLNEFELIADWHYITSPNGWTDNHIALEWLKDVYLPQTEPRDASDARLIILDGHGSHAQDEWMATCFLNNVYCCYLPAHCSHGLQPLDNGIFNVIKGAYRKELQKLASLTDSAPVDKVHFIRAYAKAREAGMRKDIILSGWRFTGNWPINRHKALTHPEIQPDKEKVPERFKTPSPPQLHSDDTPKTSRQVRDLAKHRSRPTRRKYSKIAKGLEALEMKVAVQNARITGLEEQMAQVRRGKKRKAVPNPNRRFMALAETLTAGEALPDSKKAEIEVDVDEKDESVIESREDTSSTLPGRVGRAPSTMPKYARSPNVQPLKDYRIVVTKNALERLVKGFIVIQPSSSEKNEIRKAQDNGPQIVDPDFLLKIISDNRANLYKKARHCSPVAMAHGTVEGLDNRSDDIMEGKHVRFKVESPPPNNRDGGKAPKSNIKAEPNTEDDGKKEFENTPEKYSLYIPQDSKRAYEAKLKKSSYFYDIKVVKNSGATKFLTLTSFGRNGKIWVERSLGDGSVDDAVNKFRDMFKDKTGLDWEHRNDEAQDGKYAFGNGREPVQKLMQLIFNEEGFNMAKNALGYKYSLESLKDYDIELQFKTLAKEAAMARRSHKDRTKAKTDKDHEIHPSADGIHIQDLSTWKRSAKQLQGLWQLKNAYEIMKAASNSGKEVQLFNRQFQDMTALSQESVEFQTVNQYLNNHRAFDKYEVKDIFRINLGEEPSPYHPDKDSKRYLLWHGSRAVNYCSILSHGLQIPPPRGPLTGSLFAKGIDLTDISSVAAQDCNTRSDALLLLCEAAIAKENYTRGRVGPSKWIDAEKVHKTLKGVNMVSFTHYRQIGLNFFFFSSNAQLRQPNPTIKPKTNFLEADSQYNKYTCYDPAQVRLRYLLRFDAPLSGKEGNHEPKPETGTT</sequence>
<dbReference type="InterPro" id="IPR006600">
    <property type="entry name" value="HTH_CenpB_DNA-bd_dom"/>
</dbReference>
<comment type="catalytic activity">
    <reaction evidence="7">
        <text>NAD(+) + (ADP-D-ribosyl)n-acceptor = nicotinamide + (ADP-D-ribosyl)n+1-acceptor + H(+).</text>
        <dbReference type="EC" id="2.4.2.30"/>
    </reaction>
</comment>
<dbReference type="SUPFAM" id="SSF142921">
    <property type="entry name" value="WGR domain-like"/>
    <property type="match status" value="1"/>
</dbReference>
<keyword evidence="2 9" id="KW-0328">Glycosyltransferase</keyword>
<keyword evidence="6 8" id="KW-0539">Nucleus</keyword>
<evidence type="ECO:0000256" key="5">
    <source>
        <dbReference type="ARBA" id="ARBA00023125"/>
    </source>
</evidence>
<evidence type="ECO:0000256" key="10">
    <source>
        <dbReference type="SAM" id="MobiDB-lite"/>
    </source>
</evidence>
<feature type="DNA-binding region" description="H-T-H motif" evidence="8">
    <location>
        <begin position="25"/>
        <end position="45"/>
    </location>
</feature>
<dbReference type="EMBL" id="JACDXP010000010">
    <property type="protein sequence ID" value="KAF6518309.1"/>
    <property type="molecule type" value="Genomic_DNA"/>
</dbReference>
<feature type="region of interest" description="Disordered" evidence="10">
    <location>
        <begin position="637"/>
        <end position="677"/>
    </location>
</feature>
<dbReference type="PANTHER" id="PTHR10459:SF60">
    <property type="entry name" value="POLY [ADP-RIBOSE] POLYMERASE 2"/>
    <property type="match status" value="1"/>
</dbReference>
<feature type="domain" description="HTH CENPB-type" evidence="13">
    <location>
        <begin position="51"/>
        <end position="121"/>
    </location>
</feature>
<keyword evidence="5 8" id="KW-0238">DNA-binding</keyword>
<name>A0A8H6GH81_FUSOX</name>
<evidence type="ECO:0000259" key="14">
    <source>
        <dbReference type="PROSITE" id="PS51977"/>
    </source>
</evidence>
<dbReference type="SUPFAM" id="SSF56399">
    <property type="entry name" value="ADP-ribosylation"/>
    <property type="match status" value="1"/>
</dbReference>
<dbReference type="AlphaFoldDB" id="A0A8H6GH81"/>
<dbReference type="EC" id="2.4.2.-" evidence="9"/>
<dbReference type="InterPro" id="IPR050800">
    <property type="entry name" value="ARTD/PARP"/>
</dbReference>
<dbReference type="PROSITE" id="PS51977">
    <property type="entry name" value="WGR"/>
    <property type="match status" value="1"/>
</dbReference>
<dbReference type="GO" id="GO:0006302">
    <property type="term" value="P:double-strand break repair"/>
    <property type="evidence" value="ECO:0007669"/>
    <property type="project" value="TreeGrafter"/>
</dbReference>
<evidence type="ECO:0000256" key="2">
    <source>
        <dbReference type="ARBA" id="ARBA00022676"/>
    </source>
</evidence>
<reference evidence="15 16" key="1">
    <citation type="journal article" date="2020" name="bioRxiv">
        <title>A chromosome-scale genome assembly for the Fusarium oxysporum strain Fo5176 to establish a model Arabidopsis-fungal pathosystem.</title>
        <authorList>
            <person name="Fokkens L."/>
            <person name="Guo L."/>
            <person name="Dora S."/>
            <person name="Wang B."/>
            <person name="Ye K."/>
            <person name="Sanchez-Rodriguez C."/>
            <person name="Croll D."/>
        </authorList>
    </citation>
    <scope>NUCLEOTIDE SEQUENCE [LARGE SCALE GENOMIC DNA]</scope>
    <source>
        <strain evidence="15 16">Fo5176</strain>
    </source>
</reference>
<dbReference type="PANTHER" id="PTHR10459">
    <property type="entry name" value="DNA LIGASE"/>
    <property type="match status" value="1"/>
</dbReference>
<dbReference type="InterPro" id="IPR009057">
    <property type="entry name" value="Homeodomain-like_sf"/>
</dbReference>
<dbReference type="InterPro" id="IPR036930">
    <property type="entry name" value="WGR_dom_sf"/>
</dbReference>
<feature type="compositionally biased region" description="Basic and acidic residues" evidence="10">
    <location>
        <begin position="508"/>
        <end position="517"/>
    </location>
</feature>
<dbReference type="Proteomes" id="UP000593570">
    <property type="component" value="Unassembled WGS sequence"/>
</dbReference>
<dbReference type="Pfam" id="PF03184">
    <property type="entry name" value="DDE_1"/>
    <property type="match status" value="1"/>
</dbReference>
<dbReference type="GO" id="GO:0003950">
    <property type="term" value="F:NAD+ poly-ADP-ribosyltransferase activity"/>
    <property type="evidence" value="ECO:0007669"/>
    <property type="project" value="UniProtKB-UniRule"/>
</dbReference>
<dbReference type="PROSITE" id="PS51059">
    <property type="entry name" value="PARP_CATALYTIC"/>
    <property type="match status" value="1"/>
</dbReference>
<evidence type="ECO:0000256" key="3">
    <source>
        <dbReference type="ARBA" id="ARBA00022679"/>
    </source>
</evidence>
<comment type="caution">
    <text evidence="15">The sequence shown here is derived from an EMBL/GenBank/DDBJ whole genome shotgun (WGS) entry which is preliminary data.</text>
</comment>
<feature type="domain" description="WGR" evidence="14">
    <location>
        <begin position="680"/>
        <end position="769"/>
    </location>
</feature>
<dbReference type="Pfam" id="PF05406">
    <property type="entry name" value="WGR"/>
    <property type="match status" value="1"/>
</dbReference>
<evidence type="ECO:0000256" key="6">
    <source>
        <dbReference type="ARBA" id="ARBA00023242"/>
    </source>
</evidence>
<evidence type="ECO:0000256" key="4">
    <source>
        <dbReference type="ARBA" id="ARBA00023027"/>
    </source>
</evidence>
<protein>
    <recommendedName>
        <fullName evidence="9">Poly [ADP-ribose] polymerase</fullName>
        <shortName evidence="9">PARP</shortName>
        <ecNumber evidence="9">2.4.2.-</ecNumber>
    </recommendedName>
</protein>
<dbReference type="PROSITE" id="PS51253">
    <property type="entry name" value="HTH_CENPB"/>
    <property type="match status" value="1"/>
</dbReference>
<dbReference type="InterPro" id="IPR004875">
    <property type="entry name" value="DDE_SF_endonuclease_dom"/>
</dbReference>
<keyword evidence="4 9" id="KW-0520">NAD</keyword>